<dbReference type="SUPFAM" id="SSF51182">
    <property type="entry name" value="RmlC-like cupins"/>
    <property type="match status" value="1"/>
</dbReference>
<dbReference type="Gene3D" id="2.60.120.10">
    <property type="entry name" value="Jelly Rolls"/>
    <property type="match status" value="1"/>
</dbReference>
<evidence type="ECO:0000259" key="1">
    <source>
        <dbReference type="Pfam" id="PF07883"/>
    </source>
</evidence>
<dbReference type="RefSeq" id="WP_133109716.1">
    <property type="nucleotide sequence ID" value="NZ_SMNA01000013.1"/>
</dbReference>
<dbReference type="InterPro" id="IPR052044">
    <property type="entry name" value="PKS_Associated_Protein"/>
</dbReference>
<dbReference type="Pfam" id="PF07883">
    <property type="entry name" value="Cupin_2"/>
    <property type="match status" value="1"/>
</dbReference>
<proteinExistence type="predicted"/>
<organism evidence="2 3">
    <name type="scientific">Occultella glacieicola</name>
    <dbReference type="NCBI Taxonomy" id="2518684"/>
    <lineage>
        <taxon>Bacteria</taxon>
        <taxon>Bacillati</taxon>
        <taxon>Actinomycetota</taxon>
        <taxon>Actinomycetes</taxon>
        <taxon>Micrococcales</taxon>
        <taxon>Ruaniaceae</taxon>
        <taxon>Occultella</taxon>
    </lineage>
</organism>
<sequence>MSEDAVDLNAKFDLFSEHWSPKLVARLNDYEVKLVKVKGDFVWHSHEETDELFLVLDGRLTIQLRDRDVTLGPGQLFVVPRGVEHCPRSDTEAKVLLLEPAGVVNTGDTGGALTAEVEQI</sequence>
<name>A0ABY2DY89_9MICO</name>
<reference evidence="2 3" key="1">
    <citation type="submission" date="2019-03" db="EMBL/GenBank/DDBJ databases">
        <title>Genomic features of bacteria from cold environments.</title>
        <authorList>
            <person name="Shen L."/>
        </authorList>
    </citation>
    <scope>NUCLEOTIDE SEQUENCE [LARGE SCALE GENOMIC DNA]</scope>
    <source>
        <strain evidence="3">T3246-1</strain>
    </source>
</reference>
<evidence type="ECO:0000313" key="2">
    <source>
        <dbReference type="EMBL" id="TDE89274.1"/>
    </source>
</evidence>
<dbReference type="InterPro" id="IPR013096">
    <property type="entry name" value="Cupin_2"/>
</dbReference>
<gene>
    <name evidence="2" type="ORF">EXU48_21385</name>
</gene>
<dbReference type="CDD" id="cd02226">
    <property type="entry name" value="cupin_YdbB-like"/>
    <property type="match status" value="1"/>
</dbReference>
<dbReference type="InterPro" id="IPR014710">
    <property type="entry name" value="RmlC-like_jellyroll"/>
</dbReference>
<dbReference type="PANTHER" id="PTHR36114:SF1">
    <property type="entry name" value="16.7 KDA PROTEIN IN WHIE LOCUS"/>
    <property type="match status" value="1"/>
</dbReference>
<dbReference type="Proteomes" id="UP000504882">
    <property type="component" value="Unassembled WGS sequence"/>
</dbReference>
<comment type="caution">
    <text evidence="2">The sequence shown here is derived from an EMBL/GenBank/DDBJ whole genome shotgun (WGS) entry which is preliminary data.</text>
</comment>
<keyword evidence="3" id="KW-1185">Reference proteome</keyword>
<protein>
    <submittedName>
        <fullName evidence="2">Cupin domain-containing protein</fullName>
    </submittedName>
</protein>
<dbReference type="InterPro" id="IPR011051">
    <property type="entry name" value="RmlC_Cupin_sf"/>
</dbReference>
<accession>A0ABY2DY89</accession>
<feature type="domain" description="Cupin type-2" evidence="1">
    <location>
        <begin position="36"/>
        <end position="97"/>
    </location>
</feature>
<evidence type="ECO:0000313" key="3">
    <source>
        <dbReference type="Proteomes" id="UP000504882"/>
    </source>
</evidence>
<dbReference type="PANTHER" id="PTHR36114">
    <property type="entry name" value="16.7 KDA PROTEIN IN WHIE LOCUS"/>
    <property type="match status" value="1"/>
</dbReference>
<dbReference type="EMBL" id="SMNA01000013">
    <property type="protein sequence ID" value="TDE89274.1"/>
    <property type="molecule type" value="Genomic_DNA"/>
</dbReference>